<accession>A0A2T0UTT1</accession>
<dbReference type="OrthoDB" id="9770043at2"/>
<feature type="compositionally biased region" description="Low complexity" evidence="1">
    <location>
        <begin position="35"/>
        <end position="68"/>
    </location>
</feature>
<dbReference type="Pfam" id="PF07995">
    <property type="entry name" value="GSDH"/>
    <property type="match status" value="1"/>
</dbReference>
<dbReference type="RefSeq" id="WP_106296913.1">
    <property type="nucleotide sequence ID" value="NZ_PVTI01000006.1"/>
</dbReference>
<dbReference type="EMBL" id="PVTI01000006">
    <property type="protein sequence ID" value="PRY61304.1"/>
    <property type="molecule type" value="Genomic_DNA"/>
</dbReference>
<dbReference type="InterPro" id="IPR012938">
    <property type="entry name" value="Glc/Sorbosone_DH"/>
</dbReference>
<evidence type="ECO:0000259" key="3">
    <source>
        <dbReference type="Pfam" id="PF07995"/>
    </source>
</evidence>
<dbReference type="AlphaFoldDB" id="A0A2T0UTT1"/>
<dbReference type="Gene3D" id="2.120.10.30">
    <property type="entry name" value="TolB, C-terminal domain"/>
    <property type="match status" value="1"/>
</dbReference>
<feature type="region of interest" description="Disordered" evidence="1">
    <location>
        <begin position="28"/>
        <end position="72"/>
    </location>
</feature>
<dbReference type="Proteomes" id="UP000237822">
    <property type="component" value="Unassembled WGS sequence"/>
</dbReference>
<sequence>MDLLPALARRTAALTAATALALALTACGSGEDEPSATPTPSASSPTATQSTPSGSATSPSASPTAIPSGEPSDVVTGLDVPWAIAFLPDGSALVTLRDEAQVVRVTADGQRTTIGEVPGVDADGEGGLLGIAVSPDFATDATVHLYLTAADDNRVVRTTLRDNRFGDFTPVLTGIPKAGNHNGGRLKWGPDGFLYVTTGDAAEPSRSQDRGNLGGKILRVTADGKPAPGNPFAGSPVWSLGHRNVQGIAWGADGTMYASEFGQNTWDELNVIEPGKNYGWPEVEGIEGSSGDFVAPIAQWSTEDSSPSGIAVGPDGAVYMAALRGESLWKVPVNGSVRGEDPERLFEGEFGRLRDVVVAPDRTLWALSSNTFRGDPRDGDDRILRVPVG</sequence>
<feature type="chain" id="PRO_5038993382" evidence="2">
    <location>
        <begin position="22"/>
        <end position="389"/>
    </location>
</feature>
<gene>
    <name evidence="4" type="ORF">BCF74_10652</name>
</gene>
<name>A0A2T0UTT1_9MICO</name>
<evidence type="ECO:0000256" key="2">
    <source>
        <dbReference type="SAM" id="SignalP"/>
    </source>
</evidence>
<dbReference type="InterPro" id="IPR011042">
    <property type="entry name" value="6-blade_b-propeller_TolB-like"/>
</dbReference>
<organism evidence="4 5">
    <name type="scientific">Knoellia remsis</name>
    <dbReference type="NCBI Taxonomy" id="407159"/>
    <lineage>
        <taxon>Bacteria</taxon>
        <taxon>Bacillati</taxon>
        <taxon>Actinomycetota</taxon>
        <taxon>Actinomycetes</taxon>
        <taxon>Micrococcales</taxon>
        <taxon>Intrasporangiaceae</taxon>
        <taxon>Knoellia</taxon>
    </lineage>
</organism>
<keyword evidence="2" id="KW-0732">Signal</keyword>
<keyword evidence="5" id="KW-1185">Reference proteome</keyword>
<feature type="signal peptide" evidence="2">
    <location>
        <begin position="1"/>
        <end position="21"/>
    </location>
</feature>
<feature type="domain" description="Glucose/Sorbosone dehydrogenase" evidence="3">
    <location>
        <begin position="78"/>
        <end position="370"/>
    </location>
</feature>
<reference evidence="4 5" key="1">
    <citation type="submission" date="2018-03" db="EMBL/GenBank/DDBJ databases">
        <title>Genomic Encyclopedia of Archaeal and Bacterial Type Strains, Phase II (KMG-II): from individual species to whole genera.</title>
        <authorList>
            <person name="Goeker M."/>
        </authorList>
    </citation>
    <scope>NUCLEOTIDE SEQUENCE [LARGE SCALE GENOMIC DNA]</scope>
    <source>
        <strain evidence="4 5">ATCC BAA-1496</strain>
    </source>
</reference>
<protein>
    <submittedName>
        <fullName evidence="4">Glucose/arabinose dehydrogenase</fullName>
    </submittedName>
</protein>
<proteinExistence type="predicted"/>
<evidence type="ECO:0000313" key="4">
    <source>
        <dbReference type="EMBL" id="PRY61304.1"/>
    </source>
</evidence>
<evidence type="ECO:0000313" key="5">
    <source>
        <dbReference type="Proteomes" id="UP000237822"/>
    </source>
</evidence>
<evidence type="ECO:0000256" key="1">
    <source>
        <dbReference type="SAM" id="MobiDB-lite"/>
    </source>
</evidence>
<dbReference type="InterPro" id="IPR011041">
    <property type="entry name" value="Quinoprot_gluc/sorb_DH_b-prop"/>
</dbReference>
<dbReference type="SUPFAM" id="SSF50952">
    <property type="entry name" value="Soluble quinoprotein glucose dehydrogenase"/>
    <property type="match status" value="1"/>
</dbReference>
<dbReference type="PANTHER" id="PTHR19328:SF13">
    <property type="entry name" value="HIPL1 PROTEIN"/>
    <property type="match status" value="1"/>
</dbReference>
<dbReference type="PANTHER" id="PTHR19328">
    <property type="entry name" value="HEDGEHOG-INTERACTING PROTEIN"/>
    <property type="match status" value="1"/>
</dbReference>
<comment type="caution">
    <text evidence="4">The sequence shown here is derived from an EMBL/GenBank/DDBJ whole genome shotgun (WGS) entry which is preliminary data.</text>
</comment>